<protein>
    <recommendedName>
        <fullName evidence="4">AB hydrolase-1 domain-containing protein</fullName>
    </recommendedName>
</protein>
<evidence type="ECO:0000256" key="1">
    <source>
        <dbReference type="SAM" id="MobiDB-lite"/>
    </source>
</evidence>
<evidence type="ECO:0008006" key="4">
    <source>
        <dbReference type="Google" id="ProtNLM"/>
    </source>
</evidence>
<dbReference type="InterPro" id="IPR029058">
    <property type="entry name" value="AB_hydrolase_fold"/>
</dbReference>
<feature type="region of interest" description="Disordered" evidence="1">
    <location>
        <begin position="1"/>
        <end position="21"/>
    </location>
</feature>
<evidence type="ECO:0000313" key="3">
    <source>
        <dbReference type="Proteomes" id="UP000177122"/>
    </source>
</evidence>
<comment type="caution">
    <text evidence="2">The sequence shown here is derived from an EMBL/GenBank/DDBJ whole genome shotgun (WGS) entry which is preliminary data.</text>
</comment>
<sequence length="383" mass="42078">MSNPEQYTEAHIEKTPGAEVGPRQMEAIPSAIAPARTKAEIQVFEEISSDIPKESDKTLIMDQSKDIKEHIEDVRGSALEAQFDESHQLQLGKKVLEYAVVNPKNESGENANAEWAVFIGGLGAGKETYKTEMIDLALSGKRTVFVAPSKGVLPESEDTDYFNAWAGALPDPIRNKAGAVAKLLEHLGVTDANIIGHSEGGAVAAALSGMRPQLAKRLLLDNPAGMIGEDTTRELLHRVADERKMEAPSLETMWKYAKGLIQFPFWKDIPAIADTDIRPILEHIKKSKQKGGKGPEIILINSNNDHIFTKEDVEAALGEDPLTQYVDRYVVRIDKNAGHQKTGPREGGELFLQVMDDRSLIHQILTEKESLQKNMQGASAKQS</sequence>
<dbReference type="EMBL" id="MHLI01000005">
    <property type="protein sequence ID" value="OGZ06129.1"/>
    <property type="molecule type" value="Genomic_DNA"/>
</dbReference>
<name>A0A1G2CXL7_9BACT</name>
<gene>
    <name evidence="2" type="ORF">A2845_01795</name>
</gene>
<dbReference type="AlphaFoldDB" id="A0A1G2CXL7"/>
<dbReference type="Proteomes" id="UP000177122">
    <property type="component" value="Unassembled WGS sequence"/>
</dbReference>
<proteinExistence type="predicted"/>
<organism evidence="2 3">
    <name type="scientific">Candidatus Lloydbacteria bacterium RIFCSPHIGHO2_01_FULL_49_22</name>
    <dbReference type="NCBI Taxonomy" id="1798658"/>
    <lineage>
        <taxon>Bacteria</taxon>
        <taxon>Candidatus Lloydiibacteriota</taxon>
    </lineage>
</organism>
<reference evidence="2 3" key="1">
    <citation type="journal article" date="2016" name="Nat. Commun.">
        <title>Thousands of microbial genomes shed light on interconnected biogeochemical processes in an aquifer system.</title>
        <authorList>
            <person name="Anantharaman K."/>
            <person name="Brown C.T."/>
            <person name="Hug L.A."/>
            <person name="Sharon I."/>
            <person name="Castelle C.J."/>
            <person name="Probst A.J."/>
            <person name="Thomas B.C."/>
            <person name="Singh A."/>
            <person name="Wilkins M.J."/>
            <person name="Karaoz U."/>
            <person name="Brodie E.L."/>
            <person name="Williams K.H."/>
            <person name="Hubbard S.S."/>
            <person name="Banfield J.F."/>
        </authorList>
    </citation>
    <scope>NUCLEOTIDE SEQUENCE [LARGE SCALE GENOMIC DNA]</scope>
</reference>
<dbReference type="SUPFAM" id="SSF53474">
    <property type="entry name" value="alpha/beta-Hydrolases"/>
    <property type="match status" value="1"/>
</dbReference>
<evidence type="ECO:0000313" key="2">
    <source>
        <dbReference type="EMBL" id="OGZ06129.1"/>
    </source>
</evidence>
<accession>A0A1G2CXL7</accession>
<dbReference type="Gene3D" id="3.40.50.1820">
    <property type="entry name" value="alpha/beta hydrolase"/>
    <property type="match status" value="1"/>
</dbReference>